<dbReference type="InterPro" id="IPR016181">
    <property type="entry name" value="Acyl_CoA_acyltransferase"/>
</dbReference>
<dbReference type="EMBL" id="NRRY01000031">
    <property type="protein sequence ID" value="MBK1620061.1"/>
    <property type="molecule type" value="Genomic_DNA"/>
</dbReference>
<feature type="domain" description="N-acetyltransferase" evidence="7">
    <location>
        <begin position="30"/>
        <end position="148"/>
    </location>
</feature>
<dbReference type="Proteomes" id="UP001138768">
    <property type="component" value="Unassembled WGS sequence"/>
</dbReference>
<dbReference type="AlphaFoldDB" id="A0A9X0WAS5"/>
<evidence type="ECO:0000256" key="1">
    <source>
        <dbReference type="ARBA" id="ARBA00009342"/>
    </source>
</evidence>
<accession>A0A9X0WAS5</accession>
<name>A0A9X0WAS5_9GAMM</name>
<sequence>MGARVTLRAPVALTEAHDCSTFDCGRPTLNQWLSQRALRNQIAGASRTYVTCDSERVVAYYALASGAVAAKAATGRFRRNMPDPIPVVLLARLAVDRRDQGRGLSRALLQDAGRRLVSAADTIGIRGLLVQALDDTARRFYEHIGFDPSPLDPMTLMITVSDLRGLVDG</sequence>
<dbReference type="SUPFAM" id="SSF55729">
    <property type="entry name" value="Acyl-CoA N-acyltransferases (Nat)"/>
    <property type="match status" value="1"/>
</dbReference>
<evidence type="ECO:0000256" key="3">
    <source>
        <dbReference type="ARBA" id="ARBA00022649"/>
    </source>
</evidence>
<keyword evidence="3" id="KW-1277">Toxin-antitoxin system</keyword>
<dbReference type="GO" id="GO:0016747">
    <property type="term" value="F:acyltransferase activity, transferring groups other than amino-acyl groups"/>
    <property type="evidence" value="ECO:0007669"/>
    <property type="project" value="InterPro"/>
</dbReference>
<dbReference type="Gene3D" id="3.40.630.30">
    <property type="match status" value="1"/>
</dbReference>
<dbReference type="PANTHER" id="PTHR36449:SF1">
    <property type="entry name" value="ACETYLTRANSFERASE"/>
    <property type="match status" value="1"/>
</dbReference>
<gene>
    <name evidence="8" type="ORF">CKO42_16750</name>
</gene>
<dbReference type="PANTHER" id="PTHR36449">
    <property type="entry name" value="ACETYLTRANSFERASE-RELATED"/>
    <property type="match status" value="1"/>
</dbReference>
<dbReference type="Pfam" id="PF13673">
    <property type="entry name" value="Acetyltransf_10"/>
    <property type="match status" value="1"/>
</dbReference>
<evidence type="ECO:0000313" key="9">
    <source>
        <dbReference type="Proteomes" id="UP001138768"/>
    </source>
</evidence>
<dbReference type="RefSeq" id="WP_200246510.1">
    <property type="nucleotide sequence ID" value="NZ_NRRY01000031.1"/>
</dbReference>
<evidence type="ECO:0000259" key="7">
    <source>
        <dbReference type="Pfam" id="PF13673"/>
    </source>
</evidence>
<keyword evidence="9" id="KW-1185">Reference proteome</keyword>
<evidence type="ECO:0000256" key="6">
    <source>
        <dbReference type="ARBA" id="ARBA00049880"/>
    </source>
</evidence>
<keyword evidence="5" id="KW-0012">Acyltransferase</keyword>
<keyword evidence="4" id="KW-0808">Transferase</keyword>
<evidence type="ECO:0000256" key="4">
    <source>
        <dbReference type="ARBA" id="ARBA00022679"/>
    </source>
</evidence>
<evidence type="ECO:0000256" key="5">
    <source>
        <dbReference type="ARBA" id="ARBA00023315"/>
    </source>
</evidence>
<proteinExistence type="inferred from homology"/>
<dbReference type="InterPro" id="IPR000182">
    <property type="entry name" value="GNAT_dom"/>
</dbReference>
<protein>
    <submittedName>
        <fullName evidence="8">GNAT family N-acetyltransferase</fullName>
    </submittedName>
</protein>
<comment type="catalytic activity">
    <reaction evidence="6">
        <text>glycyl-tRNA(Gly) + acetyl-CoA = N-acetylglycyl-tRNA(Gly) + CoA + H(+)</text>
        <dbReference type="Rhea" id="RHEA:81867"/>
        <dbReference type="Rhea" id="RHEA-COMP:9683"/>
        <dbReference type="Rhea" id="RHEA-COMP:19766"/>
        <dbReference type="ChEBI" id="CHEBI:15378"/>
        <dbReference type="ChEBI" id="CHEBI:57287"/>
        <dbReference type="ChEBI" id="CHEBI:57288"/>
        <dbReference type="ChEBI" id="CHEBI:78522"/>
        <dbReference type="ChEBI" id="CHEBI:232036"/>
    </reaction>
</comment>
<reference evidence="8 9" key="1">
    <citation type="journal article" date="2020" name="Microorganisms">
        <title>Osmotic Adaptation and Compatible Solute Biosynthesis of Phototrophic Bacteria as Revealed from Genome Analyses.</title>
        <authorList>
            <person name="Imhoff J.F."/>
            <person name="Rahn T."/>
            <person name="Kunzel S."/>
            <person name="Keller A."/>
            <person name="Neulinger S.C."/>
        </authorList>
    </citation>
    <scope>NUCLEOTIDE SEQUENCE [LARGE SCALE GENOMIC DNA]</scope>
    <source>
        <strain evidence="8 9">DSM 25653</strain>
    </source>
</reference>
<evidence type="ECO:0000313" key="8">
    <source>
        <dbReference type="EMBL" id="MBK1620061.1"/>
    </source>
</evidence>
<evidence type="ECO:0000256" key="2">
    <source>
        <dbReference type="ARBA" id="ARBA00022491"/>
    </source>
</evidence>
<comment type="similarity">
    <text evidence="1">Belongs to the acetyltransferase family. GNAT subfamily.</text>
</comment>
<organism evidence="8 9">
    <name type="scientific">Lamprobacter modestohalophilus</name>
    <dbReference type="NCBI Taxonomy" id="1064514"/>
    <lineage>
        <taxon>Bacteria</taxon>
        <taxon>Pseudomonadati</taxon>
        <taxon>Pseudomonadota</taxon>
        <taxon>Gammaproteobacteria</taxon>
        <taxon>Chromatiales</taxon>
        <taxon>Chromatiaceae</taxon>
        <taxon>Lamprobacter</taxon>
    </lineage>
</organism>
<comment type="caution">
    <text evidence="8">The sequence shown here is derived from an EMBL/GenBank/DDBJ whole genome shotgun (WGS) entry which is preliminary data.</text>
</comment>
<keyword evidence="2" id="KW-0678">Repressor</keyword>